<accession>A0A7T2GII3</accession>
<dbReference type="EMBL" id="CP065592">
    <property type="protein sequence ID" value="QPQ54526.1"/>
    <property type="molecule type" value="Genomic_DNA"/>
</dbReference>
<dbReference type="Gene3D" id="3.20.20.70">
    <property type="entry name" value="Aldolase class I"/>
    <property type="match status" value="1"/>
</dbReference>
<sequence>MRRRQSPSPPIPRLWLMTDERLGDRLWAALERLPRGSGIVFRHYRLPKAERRKMFGQVARIARRRNLMLVAAAADGLTTARLDGVHNHTGRPHIHAGFRTASAHNLREVIAACRRGADIVFLSPVYATRSHPGAKGIGALRFGLLARGSRVPVIALGGMNAARGRRMKGLGAYGWAGIDAWS</sequence>
<dbReference type="GO" id="GO:0009228">
    <property type="term" value="P:thiamine biosynthetic process"/>
    <property type="evidence" value="ECO:0007669"/>
    <property type="project" value="UniProtKB-KW"/>
</dbReference>
<dbReference type="InterPro" id="IPR022998">
    <property type="entry name" value="ThiamineP_synth_TenI"/>
</dbReference>
<dbReference type="RefSeq" id="WP_200971052.1">
    <property type="nucleotide sequence ID" value="NZ_CP065592.1"/>
</dbReference>
<evidence type="ECO:0000313" key="3">
    <source>
        <dbReference type="Proteomes" id="UP000594873"/>
    </source>
</evidence>
<protein>
    <submittedName>
        <fullName evidence="2">Thiamine phosphate synthase</fullName>
    </submittedName>
</protein>
<dbReference type="KEGG" id="sflv:IC614_09305"/>
<evidence type="ECO:0000313" key="2">
    <source>
        <dbReference type="EMBL" id="QPQ54526.1"/>
    </source>
</evidence>
<proteinExistence type="predicted"/>
<dbReference type="CDD" id="cd00564">
    <property type="entry name" value="TMP_TenI"/>
    <property type="match status" value="1"/>
</dbReference>
<dbReference type="InterPro" id="IPR013785">
    <property type="entry name" value="Aldolase_TIM"/>
</dbReference>
<dbReference type="Proteomes" id="UP000594873">
    <property type="component" value="Chromosome"/>
</dbReference>
<dbReference type="Pfam" id="PF02581">
    <property type="entry name" value="TMP-TENI"/>
    <property type="match status" value="1"/>
</dbReference>
<keyword evidence="3" id="KW-1185">Reference proteome</keyword>
<evidence type="ECO:0000259" key="1">
    <source>
        <dbReference type="Pfam" id="PF02581"/>
    </source>
</evidence>
<name>A0A7T2GII3_9SPHN</name>
<dbReference type="SUPFAM" id="SSF51391">
    <property type="entry name" value="Thiamin phosphate synthase"/>
    <property type="match status" value="1"/>
</dbReference>
<dbReference type="InterPro" id="IPR036206">
    <property type="entry name" value="ThiamineP_synth_sf"/>
</dbReference>
<reference evidence="2 3" key="1">
    <citation type="submission" date="2020-11" db="EMBL/GenBank/DDBJ databases">
        <title>Genome seq and assembly of Sphingosinicella sp.</title>
        <authorList>
            <person name="Chhetri G."/>
        </authorList>
    </citation>
    <scope>NUCLEOTIDE SEQUENCE [LARGE SCALE GENOMIC DNA]</scope>
    <source>
        <strain evidence="2 3">UDD2</strain>
    </source>
</reference>
<feature type="domain" description="Thiamine phosphate synthase/TenI" evidence="1">
    <location>
        <begin position="24"/>
        <end position="180"/>
    </location>
</feature>
<organism evidence="2 3">
    <name type="scientific">Allosphingosinicella flava</name>
    <dbReference type="NCBI Taxonomy" id="2771430"/>
    <lineage>
        <taxon>Bacteria</taxon>
        <taxon>Pseudomonadati</taxon>
        <taxon>Pseudomonadota</taxon>
        <taxon>Alphaproteobacteria</taxon>
        <taxon>Sphingomonadales</taxon>
        <taxon>Sphingomonadaceae</taxon>
        <taxon>Allosphingosinicella</taxon>
    </lineage>
</organism>
<dbReference type="AlphaFoldDB" id="A0A7T2GII3"/>
<gene>
    <name evidence="2" type="ORF">IC614_09305</name>
</gene>